<reference evidence="1 2" key="1">
    <citation type="journal article" date="2024" name="Plant J.">
        <title>Genome sequences and population genomics reveal climatic adaptation and genomic divergence between two closely related sweetgum species.</title>
        <authorList>
            <person name="Xu W.Q."/>
            <person name="Ren C.Q."/>
            <person name="Zhang X.Y."/>
            <person name="Comes H.P."/>
            <person name="Liu X.H."/>
            <person name="Li Y.G."/>
            <person name="Kettle C.J."/>
            <person name="Jalonen R."/>
            <person name="Gaisberger H."/>
            <person name="Ma Y.Z."/>
            <person name="Qiu Y.X."/>
        </authorList>
    </citation>
    <scope>NUCLEOTIDE SEQUENCE [LARGE SCALE GENOMIC DNA]</scope>
    <source>
        <strain evidence="1">Hangzhou</strain>
    </source>
</reference>
<dbReference type="AlphaFoldDB" id="A0AAP0RXR1"/>
<gene>
    <name evidence="1" type="ORF">L1049_015217</name>
</gene>
<keyword evidence="2" id="KW-1185">Reference proteome</keyword>
<protein>
    <submittedName>
        <fullName evidence="1">Uncharacterized protein</fullName>
    </submittedName>
</protein>
<dbReference type="Proteomes" id="UP001415857">
    <property type="component" value="Unassembled WGS sequence"/>
</dbReference>
<accession>A0AAP0RXR1</accession>
<proteinExistence type="predicted"/>
<name>A0AAP0RXR1_LIQFO</name>
<comment type="caution">
    <text evidence="1">The sequence shown here is derived from an EMBL/GenBank/DDBJ whole genome shotgun (WGS) entry which is preliminary data.</text>
</comment>
<dbReference type="EMBL" id="JBBPBK010000004">
    <property type="protein sequence ID" value="KAK9286812.1"/>
    <property type="molecule type" value="Genomic_DNA"/>
</dbReference>
<evidence type="ECO:0000313" key="2">
    <source>
        <dbReference type="Proteomes" id="UP001415857"/>
    </source>
</evidence>
<sequence>MGHFMSEKLVRPCFSVNAHFVLEWWNKRKVEFFYNKENFLVAVEGYVKENGIEALERLIAGKTLMAKSCQFMLDIAETHAQGELERF</sequence>
<organism evidence="1 2">
    <name type="scientific">Liquidambar formosana</name>
    <name type="common">Formosan gum</name>
    <dbReference type="NCBI Taxonomy" id="63359"/>
    <lineage>
        <taxon>Eukaryota</taxon>
        <taxon>Viridiplantae</taxon>
        <taxon>Streptophyta</taxon>
        <taxon>Embryophyta</taxon>
        <taxon>Tracheophyta</taxon>
        <taxon>Spermatophyta</taxon>
        <taxon>Magnoliopsida</taxon>
        <taxon>eudicotyledons</taxon>
        <taxon>Gunneridae</taxon>
        <taxon>Pentapetalae</taxon>
        <taxon>Saxifragales</taxon>
        <taxon>Altingiaceae</taxon>
        <taxon>Liquidambar</taxon>
    </lineage>
</organism>
<evidence type="ECO:0000313" key="1">
    <source>
        <dbReference type="EMBL" id="KAK9286812.1"/>
    </source>
</evidence>